<proteinExistence type="predicted"/>
<dbReference type="AlphaFoldDB" id="A0AAV7K119"/>
<dbReference type="Proteomes" id="UP001165289">
    <property type="component" value="Unassembled WGS sequence"/>
</dbReference>
<dbReference type="EMBL" id="JAKMXF010000221">
    <property type="protein sequence ID" value="KAI6654913.1"/>
    <property type="molecule type" value="Genomic_DNA"/>
</dbReference>
<evidence type="ECO:0000313" key="1">
    <source>
        <dbReference type="EMBL" id="KAI6654913.1"/>
    </source>
</evidence>
<gene>
    <name evidence="1" type="ORF">LOD99_2792</name>
</gene>
<organism evidence="1 2">
    <name type="scientific">Oopsacas minuta</name>
    <dbReference type="NCBI Taxonomy" id="111878"/>
    <lineage>
        <taxon>Eukaryota</taxon>
        <taxon>Metazoa</taxon>
        <taxon>Porifera</taxon>
        <taxon>Hexactinellida</taxon>
        <taxon>Hexasterophora</taxon>
        <taxon>Lyssacinosida</taxon>
        <taxon>Leucopsacidae</taxon>
        <taxon>Oopsacas</taxon>
    </lineage>
</organism>
<comment type="caution">
    <text evidence="1">The sequence shown here is derived from an EMBL/GenBank/DDBJ whole genome shotgun (WGS) entry which is preliminary data.</text>
</comment>
<evidence type="ECO:0000313" key="2">
    <source>
        <dbReference type="Proteomes" id="UP001165289"/>
    </source>
</evidence>
<sequence>MATNTSNTPAICVITARIKQTRNRAIKSFHSFDKTDYSSLERELISCLRTNYDVTHFSDTDTTDWPLSNSPSFPARMFARGHVPITNSKSVDFLSNTFSFGKDLDILQQFMRDNSHIERYIINIFAKDATQIKSDYMTKFFNMVSSSKSVVFYFCRKATRKMFQKEYWTSLCGLLQFSIRKYILDFKEKHPILDTNKLTNHINSYLKG</sequence>
<accession>A0AAV7K119</accession>
<name>A0AAV7K119_9METZ</name>
<keyword evidence="2" id="KW-1185">Reference proteome</keyword>
<reference evidence="1 2" key="1">
    <citation type="journal article" date="2023" name="BMC Biol.">
        <title>The compact genome of the sponge Oopsacas minuta (Hexactinellida) is lacking key metazoan core genes.</title>
        <authorList>
            <person name="Santini S."/>
            <person name="Schenkelaars Q."/>
            <person name="Jourda C."/>
            <person name="Duchesne M."/>
            <person name="Belahbib H."/>
            <person name="Rocher C."/>
            <person name="Selva M."/>
            <person name="Riesgo A."/>
            <person name="Vervoort M."/>
            <person name="Leys S.P."/>
            <person name="Kodjabachian L."/>
            <person name="Le Bivic A."/>
            <person name="Borchiellini C."/>
            <person name="Claverie J.M."/>
            <person name="Renard E."/>
        </authorList>
    </citation>
    <scope>NUCLEOTIDE SEQUENCE [LARGE SCALE GENOMIC DNA]</scope>
    <source>
        <strain evidence="1">SPO-2</strain>
    </source>
</reference>
<protein>
    <submittedName>
        <fullName evidence="1">Uncharacterized protein</fullName>
    </submittedName>
</protein>